<keyword evidence="2" id="KW-1185">Reference proteome</keyword>
<evidence type="ECO:0000313" key="2">
    <source>
        <dbReference type="Proteomes" id="UP000591131"/>
    </source>
</evidence>
<protein>
    <submittedName>
        <fullName evidence="1">Uncharacterized protein</fullName>
    </submittedName>
</protein>
<sequence>MAKFTNGNEAPLWQFFTVPTAHLSNSYGDFALPLSRELRQTPVDDLVPEDRQRSYVMVSKTECLNCAGSLSMTKENGIGSRSTIPVPASSAVIMRPWYAVDLI</sequence>
<name>A0A7J6L3D6_PERCH</name>
<dbReference type="Proteomes" id="UP000591131">
    <property type="component" value="Unassembled WGS sequence"/>
</dbReference>
<dbReference type="EMBL" id="JAAPAO010000760">
    <property type="protein sequence ID" value="KAF4654113.1"/>
    <property type="molecule type" value="Genomic_DNA"/>
</dbReference>
<proteinExistence type="predicted"/>
<dbReference type="AlphaFoldDB" id="A0A7J6L3D6"/>
<evidence type="ECO:0000313" key="1">
    <source>
        <dbReference type="EMBL" id="KAF4654113.1"/>
    </source>
</evidence>
<comment type="caution">
    <text evidence="1">The sequence shown here is derived from an EMBL/GenBank/DDBJ whole genome shotgun (WGS) entry which is preliminary data.</text>
</comment>
<gene>
    <name evidence="1" type="ORF">FOL47_010145</name>
</gene>
<organism evidence="1 2">
    <name type="scientific">Perkinsus chesapeaki</name>
    <name type="common">Clam parasite</name>
    <name type="synonym">Perkinsus andrewsi</name>
    <dbReference type="NCBI Taxonomy" id="330153"/>
    <lineage>
        <taxon>Eukaryota</taxon>
        <taxon>Sar</taxon>
        <taxon>Alveolata</taxon>
        <taxon>Perkinsozoa</taxon>
        <taxon>Perkinsea</taxon>
        <taxon>Perkinsida</taxon>
        <taxon>Perkinsidae</taxon>
        <taxon>Perkinsus</taxon>
    </lineage>
</organism>
<reference evidence="1 2" key="1">
    <citation type="submission" date="2020-04" db="EMBL/GenBank/DDBJ databases">
        <title>Perkinsus chesapeaki whole genome sequence.</title>
        <authorList>
            <person name="Bogema D.R."/>
        </authorList>
    </citation>
    <scope>NUCLEOTIDE SEQUENCE [LARGE SCALE GENOMIC DNA]</scope>
    <source>
        <strain evidence="1">ATCC PRA-425</strain>
    </source>
</reference>
<accession>A0A7J6L3D6</accession>